<dbReference type="Pfam" id="PF12801">
    <property type="entry name" value="Fer4_5"/>
    <property type="match status" value="2"/>
</dbReference>
<feature type="domain" description="4Fe-4S ferredoxin-type" evidence="2">
    <location>
        <begin position="29"/>
        <end position="74"/>
    </location>
</feature>
<dbReference type="RefSeq" id="WP_187302825.1">
    <property type="nucleotide sequence ID" value="NZ_JACRYT010000006.1"/>
</dbReference>
<dbReference type="AlphaFoldDB" id="A0A923NJP1"/>
<dbReference type="Proteomes" id="UP000602647">
    <property type="component" value="Unassembled WGS sequence"/>
</dbReference>
<proteinExistence type="predicted"/>
<comment type="caution">
    <text evidence="3">The sequence shown here is derived from an EMBL/GenBank/DDBJ whole genome shotgun (WGS) entry which is preliminary data.</text>
</comment>
<accession>A0A923NJP1</accession>
<evidence type="ECO:0000259" key="2">
    <source>
        <dbReference type="Pfam" id="PF12801"/>
    </source>
</evidence>
<keyword evidence="4" id="KW-1185">Reference proteome</keyword>
<dbReference type="EMBL" id="JACRYT010000006">
    <property type="protein sequence ID" value="MBC6679719.1"/>
    <property type="molecule type" value="Genomic_DNA"/>
</dbReference>
<keyword evidence="1" id="KW-1133">Transmembrane helix</keyword>
<evidence type="ECO:0000313" key="4">
    <source>
        <dbReference type="Proteomes" id="UP000602647"/>
    </source>
</evidence>
<organism evidence="3 4">
    <name type="scientific">Zhenpiania hominis</name>
    <dbReference type="NCBI Taxonomy" id="2763644"/>
    <lineage>
        <taxon>Bacteria</taxon>
        <taxon>Bacillati</taxon>
        <taxon>Bacillota</taxon>
        <taxon>Clostridia</taxon>
        <taxon>Peptostreptococcales</taxon>
        <taxon>Anaerovoracaceae</taxon>
        <taxon>Zhenpiania</taxon>
    </lineage>
</organism>
<feature type="domain" description="4Fe-4S ferredoxin-type" evidence="2">
    <location>
        <begin position="153"/>
        <end position="191"/>
    </location>
</feature>
<dbReference type="InterPro" id="IPR017896">
    <property type="entry name" value="4Fe4S_Fe-S-bd"/>
</dbReference>
<evidence type="ECO:0000313" key="3">
    <source>
        <dbReference type="EMBL" id="MBC6679719.1"/>
    </source>
</evidence>
<feature type="transmembrane region" description="Helical" evidence="1">
    <location>
        <begin position="85"/>
        <end position="109"/>
    </location>
</feature>
<sequence>MKPKKHWYDYLWIWSILYFSLGFFNILFAWLGMIDFLLPLAIAVFGRNKWYCNHLCGRGQLFSLLGGKLKISLNRPTPRLFYSKWFRYGFLIFFMAMFMNLVYQTWLVAGGAESLRETIQLFWSFQVPWGWAYTAGATIPWIAQFSFGFYGLMLTSLILGILFMLLFRPRSWCAFCPMGSMTQAICQLENRKARKEKELIQNTTDKEDVI</sequence>
<feature type="transmembrane region" description="Helical" evidence="1">
    <location>
        <begin position="12"/>
        <end position="31"/>
    </location>
</feature>
<feature type="transmembrane region" description="Helical" evidence="1">
    <location>
        <begin position="149"/>
        <end position="167"/>
    </location>
</feature>
<protein>
    <submittedName>
        <fullName evidence="3">4Fe-4S binding protein</fullName>
    </submittedName>
</protein>
<feature type="transmembrane region" description="Helical" evidence="1">
    <location>
        <begin position="121"/>
        <end position="143"/>
    </location>
</feature>
<keyword evidence="1" id="KW-0472">Membrane</keyword>
<reference evidence="3" key="1">
    <citation type="submission" date="2020-08" db="EMBL/GenBank/DDBJ databases">
        <title>Genome public.</title>
        <authorList>
            <person name="Liu C."/>
            <person name="Sun Q."/>
        </authorList>
    </citation>
    <scope>NUCLEOTIDE SEQUENCE</scope>
    <source>
        <strain evidence="3">BX12</strain>
    </source>
</reference>
<keyword evidence="1" id="KW-0812">Transmembrane</keyword>
<evidence type="ECO:0000256" key="1">
    <source>
        <dbReference type="SAM" id="Phobius"/>
    </source>
</evidence>
<name>A0A923NJP1_9FIRM</name>
<gene>
    <name evidence="3" type="ORF">H9L42_07750</name>
</gene>